<protein>
    <recommendedName>
        <fullName evidence="3">F-box domain-containing protein</fullName>
    </recommendedName>
</protein>
<evidence type="ECO:0000313" key="2">
    <source>
        <dbReference type="Proteomes" id="UP000298416"/>
    </source>
</evidence>
<sequence>MGTVVDGKRTLKMSVSSVDSMASLSSDLCYDILRRLDGANLAIAACTCAAFSSISKEERLWEDVCSSMWPSTNRNDVKNLISSVGGLKKFYADCFPLIVNKDVPEFHCNDYYDYPQEWTEADYYGDEDEVENISPSDFVSIVDIRYREKTICSKVVWGIPYANGSSGWFYNCPFRLDLLANSEQEADDVVLSLSDGLPPRWSIDRERKDGKLWHELRDGIRLSWILVNKKTKRAANLSSWSPIGGQRHWPTDNDFLMRFGSILPAKDILPCQVVECILIMKFKVVASDNSLTSLKLTELSMQLGDMEGSHVNGRNSLLVLREALNCPRSKNYSEALESCQLYSRVQSELKEEKMRYENRLDTMWILGSIAACATFCLYCL</sequence>
<gene>
    <name evidence="1" type="ORF">SASPL_103267</name>
</gene>
<name>A0A8X9AEG1_SALSN</name>
<accession>A0A8X9AEG1</accession>
<dbReference type="PANTHER" id="PTHR33736:SF12">
    <property type="entry name" value="F-BOX DOMAIN-CONTAINING PROTEIN"/>
    <property type="match status" value="1"/>
</dbReference>
<evidence type="ECO:0008006" key="3">
    <source>
        <dbReference type="Google" id="ProtNLM"/>
    </source>
</evidence>
<dbReference type="Proteomes" id="UP000298416">
    <property type="component" value="Unassembled WGS sequence"/>
</dbReference>
<reference evidence="1" key="2">
    <citation type="submission" date="2020-08" db="EMBL/GenBank/DDBJ databases">
        <title>Plant Genome Project.</title>
        <authorList>
            <person name="Zhang R.-G."/>
        </authorList>
    </citation>
    <scope>NUCLEOTIDE SEQUENCE</scope>
    <source>
        <strain evidence="1">Huo1</strain>
        <tissue evidence="1">Leaf</tissue>
    </source>
</reference>
<dbReference type="InterPro" id="IPR036047">
    <property type="entry name" value="F-box-like_dom_sf"/>
</dbReference>
<comment type="caution">
    <text evidence="1">The sequence shown here is derived from an EMBL/GenBank/DDBJ whole genome shotgun (WGS) entry which is preliminary data.</text>
</comment>
<proteinExistence type="predicted"/>
<evidence type="ECO:0000313" key="1">
    <source>
        <dbReference type="EMBL" id="KAG6438329.1"/>
    </source>
</evidence>
<keyword evidence="2" id="KW-1185">Reference proteome</keyword>
<dbReference type="InterPro" id="IPR045283">
    <property type="entry name" value="AT3G44326-like"/>
</dbReference>
<organism evidence="1">
    <name type="scientific">Salvia splendens</name>
    <name type="common">Scarlet sage</name>
    <dbReference type="NCBI Taxonomy" id="180675"/>
    <lineage>
        <taxon>Eukaryota</taxon>
        <taxon>Viridiplantae</taxon>
        <taxon>Streptophyta</taxon>
        <taxon>Embryophyta</taxon>
        <taxon>Tracheophyta</taxon>
        <taxon>Spermatophyta</taxon>
        <taxon>Magnoliopsida</taxon>
        <taxon>eudicotyledons</taxon>
        <taxon>Gunneridae</taxon>
        <taxon>Pentapetalae</taxon>
        <taxon>asterids</taxon>
        <taxon>lamiids</taxon>
        <taxon>Lamiales</taxon>
        <taxon>Lamiaceae</taxon>
        <taxon>Nepetoideae</taxon>
        <taxon>Mentheae</taxon>
        <taxon>Salviinae</taxon>
        <taxon>Salvia</taxon>
        <taxon>Salvia subgen. Calosphace</taxon>
        <taxon>core Calosphace</taxon>
    </lineage>
</organism>
<reference evidence="1" key="1">
    <citation type="submission" date="2018-01" db="EMBL/GenBank/DDBJ databases">
        <authorList>
            <person name="Mao J.F."/>
        </authorList>
    </citation>
    <scope>NUCLEOTIDE SEQUENCE</scope>
    <source>
        <strain evidence="1">Huo1</strain>
        <tissue evidence="1">Leaf</tissue>
    </source>
</reference>
<dbReference type="EMBL" id="PNBA02000001">
    <property type="protein sequence ID" value="KAG6438329.1"/>
    <property type="molecule type" value="Genomic_DNA"/>
</dbReference>
<dbReference type="Gene3D" id="1.20.1280.50">
    <property type="match status" value="1"/>
</dbReference>
<dbReference type="PANTHER" id="PTHR33736">
    <property type="entry name" value="F-BOX PROTEIN-RELATED"/>
    <property type="match status" value="1"/>
</dbReference>
<dbReference type="AlphaFoldDB" id="A0A8X9AEG1"/>
<dbReference type="SUPFAM" id="SSF81383">
    <property type="entry name" value="F-box domain"/>
    <property type="match status" value="1"/>
</dbReference>